<accession>A0AAV8PXG8</accession>
<dbReference type="PROSITE" id="PS51477">
    <property type="entry name" value="PAH"/>
    <property type="match status" value="2"/>
</dbReference>
<dbReference type="InterPro" id="IPR036600">
    <property type="entry name" value="PAH_sf"/>
</dbReference>
<dbReference type="GO" id="GO:0000785">
    <property type="term" value="C:chromatin"/>
    <property type="evidence" value="ECO:0007669"/>
    <property type="project" value="TreeGrafter"/>
</dbReference>
<evidence type="ECO:0000313" key="7">
    <source>
        <dbReference type="EMBL" id="KAJ8461689.1"/>
    </source>
</evidence>
<evidence type="ECO:0000313" key="8">
    <source>
        <dbReference type="Proteomes" id="UP001222027"/>
    </source>
</evidence>
<dbReference type="Proteomes" id="UP001222027">
    <property type="component" value="Unassembled WGS sequence"/>
</dbReference>
<reference evidence="7 8" key="1">
    <citation type="submission" date="2022-12" db="EMBL/GenBank/DDBJ databases">
        <title>Chromosome-scale assembly of the Ensete ventricosum genome.</title>
        <authorList>
            <person name="Dussert Y."/>
            <person name="Stocks J."/>
            <person name="Wendawek A."/>
            <person name="Woldeyes F."/>
            <person name="Nichols R.A."/>
            <person name="Borrell J.S."/>
        </authorList>
    </citation>
    <scope>NUCLEOTIDE SEQUENCE [LARGE SCALE GENOMIC DNA]</scope>
    <source>
        <strain evidence="8">cv. Maze</strain>
        <tissue evidence="7">Seeds</tissue>
    </source>
</reference>
<dbReference type="SMART" id="SM00761">
    <property type="entry name" value="HDAC_interact"/>
    <property type="match status" value="1"/>
</dbReference>
<dbReference type="Gene3D" id="1.20.1160.11">
    <property type="entry name" value="Paired amphipathic helix"/>
    <property type="match status" value="2"/>
</dbReference>
<feature type="region of interest" description="Disordered" evidence="5">
    <location>
        <begin position="202"/>
        <end position="229"/>
    </location>
</feature>
<organism evidence="7 8">
    <name type="scientific">Ensete ventricosum</name>
    <name type="common">Abyssinian banana</name>
    <name type="synonym">Musa ensete</name>
    <dbReference type="NCBI Taxonomy" id="4639"/>
    <lineage>
        <taxon>Eukaryota</taxon>
        <taxon>Viridiplantae</taxon>
        <taxon>Streptophyta</taxon>
        <taxon>Embryophyta</taxon>
        <taxon>Tracheophyta</taxon>
        <taxon>Spermatophyta</taxon>
        <taxon>Magnoliopsida</taxon>
        <taxon>Liliopsida</taxon>
        <taxon>Zingiberales</taxon>
        <taxon>Musaceae</taxon>
        <taxon>Ensete</taxon>
    </lineage>
</organism>
<evidence type="ECO:0000256" key="3">
    <source>
        <dbReference type="ARBA" id="ARBA00023242"/>
    </source>
</evidence>
<proteinExistence type="predicted"/>
<sequence length="1172" mass="132729">MEGSGDDLDHSVEGRKRKREPTGSPADDSSKKHCGAAMASPGKVSCDDALEFLVALKERLDPDKYQEFLDTVADMEEQSASVHETVKRLKELLRIAGFPELALAFDVFLPKGWDAPAPSVSERKPDYRDALNHVRRVRSRFSNNEAKYTWFLDIFRMHRADRKTMDQVLDELMALFQGHDDLLEESSLFFNHGSERMRCGIVSSSPQDEERPTNSNDAPAGEKEGSPSLYADCNLSTLEHSKSEKYVERHSAVGTDQRGSSKIGMVQKETQKNLNNLLPVQKPSRSVFSLEGHQARLVDEEIPMDMDHEGDGLKGKLSENERIRDTKNLFGGSSVLKDKDPCKNNLFGDDEECDQGKGYLKPDTSKCHRSAPSYVILSDHVPPPSYMSEIGSAVLNNSLVCMTSGSENNFFKIMHWNKYEECLIRCDDDRFELDMLLKLMNGTVKKAEMLLKVIGDKVERESDIQIESYFTSQELRCIELLYDEHGLDFIDALRENVSSALPVILNRLKQKEEEILEKLSDFSEVWTEAQATNHLRSLDHRSFCFKQQDSKTLSSKALLAECKQVSEMDDKMLLDRIAGEGHFIPVVFEYTDAEIHDVLYKIIELSCHANCTLEGELDKVMNIWTTFFEPMFGIFWRLQDTESNKENKKHDYRSSLLSSGQSSGGYDAKVASESFSLISGHTSNPSVICTQIAKEHHENLEGSQNQETVVYRSCGDPIRFSHKVHQYTEASAICNNEDEKEEGEFSPEVYFEENIVVDSEGPGMDKLVESGTEGRQFQLGPGALAMDFVVDAETQVNDDAENEGIESASGPFRDSSNAYEAIPDASHRQCDDNHVQESSHGNEEEDEIDHDAKGGSVQVDKMFDADNLQGEGTNLPFSVCRLKTSKPLTVHAPRLLHNEDRQTRIFYGSTSFYLLLKIHQILYKRILSAKTNSLAAEIRSSNQNNTNHSNQYARFKDALYSYLGGHTDKTNFEDDCLAFVGPQSYVLFTLDILVHKLVKQLKAVATSEINNKFLQLYAYEKSRGPGRFADLVYLRNARVINNGDLFRFECSFNPTRISIQLMEHPDDEAEATVVSANPDFAACVYSGFLRNISDEKGTDKGFLRRNIRKFHKCNCDGDSATCEHMERIQVTNGLQCRLLNSFKVLYVMDTEDLLFRKEKRNRFAYKPKRFDL</sequence>
<dbReference type="PANTHER" id="PTHR12346">
    <property type="entry name" value="SIN3B-RELATED"/>
    <property type="match status" value="1"/>
</dbReference>
<dbReference type="PANTHER" id="PTHR12346:SF0">
    <property type="entry name" value="SIN3A, ISOFORM G"/>
    <property type="match status" value="1"/>
</dbReference>
<dbReference type="GO" id="GO:0000118">
    <property type="term" value="C:histone deacetylase complex"/>
    <property type="evidence" value="ECO:0007669"/>
    <property type="project" value="TreeGrafter"/>
</dbReference>
<evidence type="ECO:0000259" key="6">
    <source>
        <dbReference type="SMART" id="SM00761"/>
    </source>
</evidence>
<dbReference type="InterPro" id="IPR013194">
    <property type="entry name" value="HDAC_interact_dom"/>
</dbReference>
<feature type="domain" description="Histone deacetylase interacting" evidence="6">
    <location>
        <begin position="366"/>
        <end position="464"/>
    </location>
</feature>
<evidence type="ECO:0000256" key="5">
    <source>
        <dbReference type="SAM" id="MobiDB-lite"/>
    </source>
</evidence>
<dbReference type="SUPFAM" id="SSF47762">
    <property type="entry name" value="PAH2 domain"/>
    <property type="match status" value="2"/>
</dbReference>
<keyword evidence="8" id="KW-1185">Reference proteome</keyword>
<dbReference type="EMBL" id="JAQQAF010000009">
    <property type="protein sequence ID" value="KAJ8461689.1"/>
    <property type="molecule type" value="Genomic_DNA"/>
</dbReference>
<keyword evidence="3 4" id="KW-0539">Nucleus</keyword>
<keyword evidence="2" id="KW-0678">Repressor</keyword>
<evidence type="ECO:0000256" key="4">
    <source>
        <dbReference type="PROSITE-ProRule" id="PRU00810"/>
    </source>
</evidence>
<feature type="region of interest" description="Disordered" evidence="5">
    <location>
        <begin position="825"/>
        <end position="851"/>
    </location>
</feature>
<dbReference type="GO" id="GO:0000122">
    <property type="term" value="P:negative regulation of transcription by RNA polymerase II"/>
    <property type="evidence" value="ECO:0007669"/>
    <property type="project" value="TreeGrafter"/>
</dbReference>
<feature type="compositionally biased region" description="Basic and acidic residues" evidence="5">
    <location>
        <begin position="825"/>
        <end position="842"/>
    </location>
</feature>
<dbReference type="GO" id="GO:0003714">
    <property type="term" value="F:transcription corepressor activity"/>
    <property type="evidence" value="ECO:0007669"/>
    <property type="project" value="InterPro"/>
</dbReference>
<dbReference type="InterPro" id="IPR039774">
    <property type="entry name" value="Sin3-like"/>
</dbReference>
<evidence type="ECO:0000256" key="2">
    <source>
        <dbReference type="ARBA" id="ARBA00022491"/>
    </source>
</evidence>
<dbReference type="Pfam" id="PF02671">
    <property type="entry name" value="PAH"/>
    <property type="match status" value="1"/>
</dbReference>
<dbReference type="Pfam" id="PF08295">
    <property type="entry name" value="Sin3_corepress"/>
    <property type="match status" value="1"/>
</dbReference>
<dbReference type="InterPro" id="IPR003822">
    <property type="entry name" value="PAH"/>
</dbReference>
<name>A0AAV8PXG8_ENSVE</name>
<gene>
    <name evidence="7" type="ORF">OPV22_034615</name>
</gene>
<comment type="subcellular location">
    <subcellularLocation>
        <location evidence="1 4">Nucleus</location>
    </subcellularLocation>
</comment>
<dbReference type="Pfam" id="PF16879">
    <property type="entry name" value="Sin3a_C"/>
    <property type="match status" value="1"/>
</dbReference>
<dbReference type="InterPro" id="IPR031693">
    <property type="entry name" value="Sin3_C"/>
</dbReference>
<comment type="caution">
    <text evidence="7">The sequence shown here is derived from an EMBL/GenBank/DDBJ whole genome shotgun (WGS) entry which is preliminary data.</text>
</comment>
<dbReference type="AlphaFoldDB" id="A0AAV8PXG8"/>
<protein>
    <recommendedName>
        <fullName evidence="6">Histone deacetylase interacting domain-containing protein</fullName>
    </recommendedName>
</protein>
<feature type="region of interest" description="Disordered" evidence="5">
    <location>
        <begin position="1"/>
        <end position="40"/>
    </location>
</feature>
<evidence type="ECO:0000256" key="1">
    <source>
        <dbReference type="ARBA" id="ARBA00004123"/>
    </source>
</evidence>